<dbReference type="AlphaFoldDB" id="I3TDN3"/>
<dbReference type="GeneID" id="13012739"/>
<evidence type="ECO:0000259" key="9">
    <source>
        <dbReference type="PROSITE" id="PS50893"/>
    </source>
</evidence>
<sequence>MELVKLEKVRKTINGRVVLENVDLQVGPSRIVVVRGRSGAGKTTLLKLMVLLLKPDEGRVLINGVDAWRLGTAARSRLVSGTISYIPQTIDLLPNLTVKENIELPVIIKGLKRRDRELAVREVSELLGIPHMLERRVETLSGGEKQVVALARSLVTKPRLVVADEPFAYVDDKGVEKLFNTIRELRDRLGVSFVITTTEINIKSFTGDEEYLLTNGTLTKV</sequence>
<comment type="catalytic activity">
    <reaction evidence="8">
        <text>tungstate(in) + ATP + H2O = tungstate(out) + ADP + phosphate + H(+)</text>
        <dbReference type="Rhea" id="RHEA:35027"/>
        <dbReference type="ChEBI" id="CHEBI:15377"/>
        <dbReference type="ChEBI" id="CHEBI:15378"/>
        <dbReference type="ChEBI" id="CHEBI:30616"/>
        <dbReference type="ChEBI" id="CHEBI:43474"/>
        <dbReference type="ChEBI" id="CHEBI:46502"/>
        <dbReference type="ChEBI" id="CHEBI:456216"/>
        <dbReference type="EC" id="7.3.2.6"/>
    </reaction>
</comment>
<dbReference type="Pfam" id="PF00005">
    <property type="entry name" value="ABC_tran"/>
    <property type="match status" value="1"/>
</dbReference>
<dbReference type="SMART" id="SM00382">
    <property type="entry name" value="AAA"/>
    <property type="match status" value="1"/>
</dbReference>
<name>I3TDN3_THEC1</name>
<evidence type="ECO:0000313" key="10">
    <source>
        <dbReference type="EMBL" id="AFK50871.1"/>
    </source>
</evidence>
<proteinExistence type="inferred from homology"/>
<evidence type="ECO:0000256" key="4">
    <source>
        <dbReference type="ARBA" id="ARBA00038307"/>
    </source>
</evidence>
<dbReference type="PROSITE" id="PS00211">
    <property type="entry name" value="ABC_TRANSPORTER_1"/>
    <property type="match status" value="1"/>
</dbReference>
<dbReference type="InterPro" id="IPR003593">
    <property type="entry name" value="AAA+_ATPase"/>
</dbReference>
<keyword evidence="3 10" id="KW-0067">ATP-binding</keyword>
<dbReference type="PANTHER" id="PTHR42781:SF4">
    <property type="entry name" value="SPERMIDINE_PUTRESCINE IMPORT ATP-BINDING PROTEIN POTA"/>
    <property type="match status" value="1"/>
</dbReference>
<dbReference type="PANTHER" id="PTHR42781">
    <property type="entry name" value="SPERMIDINE/PUTRESCINE IMPORT ATP-BINDING PROTEIN POTA"/>
    <property type="match status" value="1"/>
</dbReference>
<dbReference type="InterPro" id="IPR050093">
    <property type="entry name" value="ABC_SmlMolc_Importer"/>
</dbReference>
<keyword evidence="2" id="KW-0547">Nucleotide-binding</keyword>
<dbReference type="Gene3D" id="3.40.50.300">
    <property type="entry name" value="P-loop containing nucleotide triphosphate hydrolases"/>
    <property type="match status" value="1"/>
</dbReference>
<dbReference type="Proteomes" id="UP000005270">
    <property type="component" value="Chromosome"/>
</dbReference>
<dbReference type="InterPro" id="IPR003439">
    <property type="entry name" value="ABC_transporter-like_ATP-bd"/>
</dbReference>
<evidence type="ECO:0000256" key="1">
    <source>
        <dbReference type="ARBA" id="ARBA00022448"/>
    </source>
</evidence>
<evidence type="ECO:0000256" key="2">
    <source>
        <dbReference type="ARBA" id="ARBA00022741"/>
    </source>
</evidence>
<dbReference type="SUPFAM" id="SSF52540">
    <property type="entry name" value="P-loop containing nucleoside triphosphate hydrolases"/>
    <property type="match status" value="1"/>
</dbReference>
<dbReference type="RefSeq" id="WP_014737121.1">
    <property type="nucleotide sequence ID" value="NC_017954.1"/>
</dbReference>
<dbReference type="STRING" id="1184251.TCELL_0446"/>
<evidence type="ECO:0000256" key="3">
    <source>
        <dbReference type="ARBA" id="ARBA00022840"/>
    </source>
</evidence>
<gene>
    <name evidence="10" type="ordered locus">TCELL_0446</name>
</gene>
<feature type="domain" description="ABC transporter" evidence="9">
    <location>
        <begin position="4"/>
        <end position="221"/>
    </location>
</feature>
<dbReference type="HOGENOM" id="CLU_000604_1_22_2"/>
<dbReference type="InterPro" id="IPR017871">
    <property type="entry name" value="ABC_transporter-like_CS"/>
</dbReference>
<evidence type="ECO:0000313" key="11">
    <source>
        <dbReference type="Proteomes" id="UP000005270"/>
    </source>
</evidence>
<dbReference type="InterPro" id="IPR027417">
    <property type="entry name" value="P-loop_NTPase"/>
</dbReference>
<dbReference type="GO" id="GO:1901238">
    <property type="term" value="F:ABC-type tungstate transporter activity"/>
    <property type="evidence" value="ECO:0007669"/>
    <property type="project" value="UniProtKB-EC"/>
</dbReference>
<dbReference type="KEGG" id="thg:TCELL_0446"/>
<reference evidence="10 11" key="1">
    <citation type="journal article" date="2012" name="J. Bacteriol.">
        <title>Complete genome sequence of the hyperthermophilic cellulolytic Crenarchaeon 'Thermogladius cellulolyticus' 1633.</title>
        <authorList>
            <person name="Mardanov A.V."/>
            <person name="Kochetkova T.V."/>
            <person name="Beletsky A.V."/>
            <person name="Bonch-Osmolovskaya E.A."/>
            <person name="Ravin N.V."/>
            <person name="Skryabin K.G."/>
        </authorList>
    </citation>
    <scope>NUCLEOTIDE SEQUENCE [LARGE SCALE GENOMIC DNA]</scope>
    <source>
        <strain evidence="11">DSM 22663 / VKM B-2946 / 1633</strain>
    </source>
</reference>
<protein>
    <recommendedName>
        <fullName evidence="7">Molybdate/tungstate import ATP-binding protein WtpC</fullName>
        <ecNumber evidence="6">7.3.2.6</ecNumber>
    </recommendedName>
</protein>
<evidence type="ECO:0000256" key="8">
    <source>
        <dbReference type="ARBA" id="ARBA00047936"/>
    </source>
</evidence>
<dbReference type="GO" id="GO:0016887">
    <property type="term" value="F:ATP hydrolysis activity"/>
    <property type="evidence" value="ECO:0007669"/>
    <property type="project" value="InterPro"/>
</dbReference>
<keyword evidence="11" id="KW-1185">Reference proteome</keyword>
<dbReference type="EMBL" id="CP003531">
    <property type="protein sequence ID" value="AFK50871.1"/>
    <property type="molecule type" value="Genomic_DNA"/>
</dbReference>
<comment type="similarity">
    <text evidence="4">Belongs to the ABC transporter superfamily. Sulfate/tungstate importer (TC 3.A.1.6) family.</text>
</comment>
<keyword evidence="1" id="KW-0813">Transport</keyword>
<dbReference type="EC" id="7.3.2.6" evidence="6"/>
<evidence type="ECO:0000256" key="6">
    <source>
        <dbReference type="ARBA" id="ARBA00039025"/>
    </source>
</evidence>
<dbReference type="PROSITE" id="PS50893">
    <property type="entry name" value="ABC_TRANSPORTER_2"/>
    <property type="match status" value="1"/>
</dbReference>
<accession>I3TDN3</accession>
<dbReference type="OrthoDB" id="10909at2157"/>
<evidence type="ECO:0000256" key="7">
    <source>
        <dbReference type="ARBA" id="ARBA00041133"/>
    </source>
</evidence>
<keyword evidence="10" id="KW-0449">Lipoprotein</keyword>
<comment type="subunit">
    <text evidence="5">The complex is composed of two ATP-binding proteins (WtpC), two transmembrane proteins (WtpB) and a solute-binding protein (WtpA).</text>
</comment>
<dbReference type="GO" id="GO:0005524">
    <property type="term" value="F:ATP binding"/>
    <property type="evidence" value="ECO:0007669"/>
    <property type="project" value="UniProtKB-KW"/>
</dbReference>
<evidence type="ECO:0000256" key="5">
    <source>
        <dbReference type="ARBA" id="ARBA00038781"/>
    </source>
</evidence>
<dbReference type="InParanoid" id="I3TDN3"/>
<organism evidence="10 11">
    <name type="scientific">Thermogladius calderae (strain DSM 22663 / VKM B-2946 / 1633)</name>
    <dbReference type="NCBI Taxonomy" id="1184251"/>
    <lineage>
        <taxon>Archaea</taxon>
        <taxon>Thermoproteota</taxon>
        <taxon>Thermoprotei</taxon>
        <taxon>Desulfurococcales</taxon>
        <taxon>Desulfurococcaceae</taxon>
        <taxon>Thermogladius</taxon>
    </lineage>
</organism>
<dbReference type="eggNOG" id="arCOG00922">
    <property type="taxonomic scope" value="Archaea"/>
</dbReference>